<dbReference type="AlphaFoldDB" id="A0A1G6QJK6"/>
<evidence type="ECO:0000313" key="3">
    <source>
        <dbReference type="Proteomes" id="UP000199416"/>
    </source>
</evidence>
<dbReference type="SUPFAM" id="SSF51905">
    <property type="entry name" value="FAD/NAD(P)-binding domain"/>
    <property type="match status" value="1"/>
</dbReference>
<evidence type="ECO:0000259" key="1">
    <source>
        <dbReference type="Pfam" id="PF01266"/>
    </source>
</evidence>
<dbReference type="Gene3D" id="3.30.9.10">
    <property type="entry name" value="D-Amino Acid Oxidase, subunit A, domain 2"/>
    <property type="match status" value="1"/>
</dbReference>
<dbReference type="GO" id="GO:0005737">
    <property type="term" value="C:cytoplasm"/>
    <property type="evidence" value="ECO:0007669"/>
    <property type="project" value="TreeGrafter"/>
</dbReference>
<dbReference type="RefSeq" id="WP_175471747.1">
    <property type="nucleotide sequence ID" value="NZ_FMZF01000004.1"/>
</dbReference>
<evidence type="ECO:0000313" key="2">
    <source>
        <dbReference type="EMBL" id="SDC91805.1"/>
    </source>
</evidence>
<keyword evidence="3" id="KW-1185">Reference proteome</keyword>
<sequence length="397" mass="41256">MTGSPVPLWQDEPYHPRSPLEGEVRADVCVVGAGVGGLATARRLRDAGLSVVVLDRHEVASGASGRNGGFLIAGAAPMYHETRELWGRERAVAVHAATLAAQREMLEVAEAVGARQHFRVGGLLRLAVDAAEADDVRVNAAALAEDGFPGELVAGDDLPAPLARPGRAGLFFPHDGSVHPVRWLRALAAALEARGVRFFDSSPVVAPPAGDGDGVCVRTASGAVRCDRVVVAVDGDLAALVPSAGAVRPRRLNMLATAPLDRAVLPFPVYARHGHEYVHQTADGRIALGGFSDLDGDASWTDRAEVSAPVQARLDRWLAEELGVHAPVTHRWAGVVGFADDPLPRCGPVPGSDGRVLALGGYNGTGHVQAWVASRVVADLVVGGASPSAGLYAAVDA</sequence>
<dbReference type="EMBL" id="FMZF01000004">
    <property type="protein sequence ID" value="SDC91805.1"/>
    <property type="molecule type" value="Genomic_DNA"/>
</dbReference>
<name>A0A1G6QJK6_9ACTN</name>
<dbReference type="InterPro" id="IPR006076">
    <property type="entry name" value="FAD-dep_OxRdtase"/>
</dbReference>
<feature type="domain" description="FAD dependent oxidoreductase" evidence="1">
    <location>
        <begin position="27"/>
        <end position="380"/>
    </location>
</feature>
<reference evidence="3" key="1">
    <citation type="submission" date="2016-10" db="EMBL/GenBank/DDBJ databases">
        <authorList>
            <person name="Varghese N."/>
            <person name="Submissions S."/>
        </authorList>
    </citation>
    <scope>NUCLEOTIDE SEQUENCE [LARGE SCALE GENOMIC DNA]</scope>
    <source>
        <strain evidence="3">DSM 45421</strain>
    </source>
</reference>
<dbReference type="Gene3D" id="3.50.50.60">
    <property type="entry name" value="FAD/NAD(P)-binding domain"/>
    <property type="match status" value="1"/>
</dbReference>
<organism evidence="2 3">
    <name type="scientific">Geodermatophilus telluris</name>
    <dbReference type="NCBI Taxonomy" id="1190417"/>
    <lineage>
        <taxon>Bacteria</taxon>
        <taxon>Bacillati</taxon>
        <taxon>Actinomycetota</taxon>
        <taxon>Actinomycetes</taxon>
        <taxon>Geodermatophilales</taxon>
        <taxon>Geodermatophilaceae</taxon>
        <taxon>Geodermatophilus</taxon>
    </lineage>
</organism>
<dbReference type="Pfam" id="PF01266">
    <property type="entry name" value="DAO"/>
    <property type="match status" value="1"/>
</dbReference>
<dbReference type="InterPro" id="IPR036188">
    <property type="entry name" value="FAD/NAD-bd_sf"/>
</dbReference>
<dbReference type="PRINTS" id="PR00419">
    <property type="entry name" value="ADXRDTASE"/>
</dbReference>
<dbReference type="PANTHER" id="PTHR13847:SF281">
    <property type="entry name" value="FAD DEPENDENT OXIDOREDUCTASE DOMAIN-CONTAINING PROTEIN"/>
    <property type="match status" value="1"/>
</dbReference>
<accession>A0A1G6QJK6</accession>
<proteinExistence type="predicted"/>
<dbReference type="Proteomes" id="UP000199416">
    <property type="component" value="Unassembled WGS sequence"/>
</dbReference>
<dbReference type="STRING" id="1190417.SAMN05660690_2917"/>
<dbReference type="PANTHER" id="PTHR13847">
    <property type="entry name" value="SARCOSINE DEHYDROGENASE-RELATED"/>
    <property type="match status" value="1"/>
</dbReference>
<gene>
    <name evidence="2" type="ORF">SAMN05660690_2917</name>
</gene>
<protein>
    <submittedName>
        <fullName evidence="2">Glycine/D-amino acid oxidase</fullName>
    </submittedName>
</protein>